<evidence type="ECO:0000313" key="1">
    <source>
        <dbReference type="EMBL" id="RDV13357.1"/>
    </source>
</evidence>
<gene>
    <name evidence="1" type="ORF">DXT99_20275</name>
</gene>
<name>A0A3D8L7L6_9BACT</name>
<dbReference type="EMBL" id="QRGR01000025">
    <property type="protein sequence ID" value="RDV13357.1"/>
    <property type="molecule type" value="Genomic_DNA"/>
</dbReference>
<evidence type="ECO:0000313" key="2">
    <source>
        <dbReference type="Proteomes" id="UP000256708"/>
    </source>
</evidence>
<organism evidence="1 2">
    <name type="scientific">Pontibacter diazotrophicus</name>
    <dbReference type="NCBI Taxonomy" id="1400979"/>
    <lineage>
        <taxon>Bacteria</taxon>
        <taxon>Pseudomonadati</taxon>
        <taxon>Bacteroidota</taxon>
        <taxon>Cytophagia</taxon>
        <taxon>Cytophagales</taxon>
        <taxon>Hymenobacteraceae</taxon>
        <taxon>Pontibacter</taxon>
    </lineage>
</organism>
<sequence length="158" mass="18720">MVKKKYTYQERAEQLAKTVDIADKIVRNSQAIPEENKIHFLKWGQQVKHMALNPEPQYRYVVSLKYLENDFLTFWNESSGEEIDVFWSELSKEGINFQRTDTIKTVLKRNRIKSIHEYDNIKDAIVVAEQTGRINKDQAIQLDVLIMEFEERQAKRAK</sequence>
<dbReference type="RefSeq" id="WP_115567414.1">
    <property type="nucleotide sequence ID" value="NZ_QRGR01000025.1"/>
</dbReference>
<dbReference type="OrthoDB" id="666888at2"/>
<protein>
    <submittedName>
        <fullName evidence="1">Uncharacterized protein</fullName>
    </submittedName>
</protein>
<reference evidence="2" key="1">
    <citation type="submission" date="2018-08" db="EMBL/GenBank/DDBJ databases">
        <authorList>
            <person name="Liu Z.-W."/>
            <person name="Du Z.-J."/>
        </authorList>
    </citation>
    <scope>NUCLEOTIDE SEQUENCE [LARGE SCALE GENOMIC DNA]</scope>
    <source>
        <strain evidence="2">H4X</strain>
    </source>
</reference>
<dbReference type="AlphaFoldDB" id="A0A3D8L7L6"/>
<proteinExistence type="predicted"/>
<comment type="caution">
    <text evidence="1">The sequence shown here is derived from an EMBL/GenBank/DDBJ whole genome shotgun (WGS) entry which is preliminary data.</text>
</comment>
<dbReference type="Proteomes" id="UP000256708">
    <property type="component" value="Unassembled WGS sequence"/>
</dbReference>
<keyword evidence="2" id="KW-1185">Reference proteome</keyword>
<accession>A0A3D8L7L6</accession>